<feature type="domain" description="ISXO2-like transposase" evidence="1">
    <location>
        <begin position="5"/>
        <end position="82"/>
    </location>
</feature>
<dbReference type="Proteomes" id="UP000237229">
    <property type="component" value="Unassembled WGS sequence"/>
</dbReference>
<dbReference type="InterPro" id="IPR024445">
    <property type="entry name" value="Tnp_ISXO2-like"/>
</dbReference>
<name>A0ABX4ZQY5_9PAST</name>
<evidence type="ECO:0000313" key="3">
    <source>
        <dbReference type="Proteomes" id="UP000237229"/>
    </source>
</evidence>
<comment type="caution">
    <text evidence="2">The sequence shown here is derived from an EMBL/GenBank/DDBJ whole genome shotgun (WGS) entry which is preliminary data.</text>
</comment>
<evidence type="ECO:0000259" key="1">
    <source>
        <dbReference type="Pfam" id="PF12762"/>
    </source>
</evidence>
<gene>
    <name evidence="2" type="ORF">C3Z13_08840</name>
</gene>
<keyword evidence="3" id="KW-1185">Reference proteome</keyword>
<reference evidence="2 3" key="1">
    <citation type="submission" date="2018-02" db="EMBL/GenBank/DDBJ databases">
        <title>Classification genera of Pasteurellaceae by whole genome sequence comparison.</title>
        <authorList>
            <person name="Christensen H."/>
        </authorList>
    </citation>
    <scope>NUCLEOTIDE SEQUENCE [LARGE SCALE GENOMIC DNA]</scope>
    <source>
        <strain evidence="2 3">20186H4H1</strain>
    </source>
</reference>
<proteinExistence type="predicted"/>
<dbReference type="EMBL" id="PQVI01000120">
    <property type="protein sequence ID" value="POY41924.1"/>
    <property type="molecule type" value="Genomic_DNA"/>
</dbReference>
<accession>A0ABX4ZQY5</accession>
<dbReference type="Pfam" id="PF12762">
    <property type="entry name" value="DDE_Tnp_IS1595"/>
    <property type="match status" value="1"/>
</dbReference>
<sequence length="87" mass="10243">MLKRDGKVYTVVVENTKITPYSLLLNRKIMPDSIVYTDYYRSYNILDVSESNHFRINHSTHFSESKNHINGIENFCNQAKERSENIT</sequence>
<evidence type="ECO:0000313" key="2">
    <source>
        <dbReference type="EMBL" id="POY41924.1"/>
    </source>
</evidence>
<organism evidence="2 3">
    <name type="scientific">Avibacterium endocarditidis</name>
    <dbReference type="NCBI Taxonomy" id="380674"/>
    <lineage>
        <taxon>Bacteria</taxon>
        <taxon>Pseudomonadati</taxon>
        <taxon>Pseudomonadota</taxon>
        <taxon>Gammaproteobacteria</taxon>
        <taxon>Pasteurellales</taxon>
        <taxon>Pasteurellaceae</taxon>
        <taxon>Avibacterium</taxon>
    </lineage>
</organism>
<protein>
    <recommendedName>
        <fullName evidence="1">ISXO2-like transposase domain-containing protein</fullName>
    </recommendedName>
</protein>